<evidence type="ECO:0000313" key="2">
    <source>
        <dbReference type="EMBL" id="QYJ68574.1"/>
    </source>
</evidence>
<evidence type="ECO:0000313" key="3">
    <source>
        <dbReference type="Proteomes" id="UP000825381"/>
    </source>
</evidence>
<dbReference type="EMBL" id="CP080429">
    <property type="protein sequence ID" value="QYJ68574.1"/>
    <property type="molecule type" value="Genomic_DNA"/>
</dbReference>
<keyword evidence="3" id="KW-1185">Reference proteome</keyword>
<name>A0ABX8VD28_9FLAO</name>
<sequence>MKTITFCVIACLCLFTTQLTAQTFEERAAQISKNIEEITKQQKDSLKIEVEQVNQMLDNDEISEETAKILKKEYAARRARIIENKVTEEEQKLTQLVKDKVDGRISDNNQTFSSELSKIKDSLEYRKNSYKYRRTTTQFVFAIGVNRLVTDGTIDNDNYEWRSDFYEWGVTWNTRIFENNNFLHFKYGLSLQYNNLRPKDDKIFVSEGGKTFLQDSGLDLKLSKLRYVNLVIPAHLEFDFTPKRTNNDRVSFPTHRSFRVGVGGYAGFNVKEKQKLKYRENGRKQKKKEKGDFNVNDYVYGVSAYVGYGEFSLYAKYDLQPVFSDNEIDQNNLSLGIRFDFN</sequence>
<proteinExistence type="predicted"/>
<accession>A0ABX8VD28</accession>
<feature type="chain" id="PRO_5045108960" description="Outer membrane protein beta-barrel domain-containing protein" evidence="1">
    <location>
        <begin position="22"/>
        <end position="342"/>
    </location>
</feature>
<organism evidence="2 3">
    <name type="scientific">Flavobacterium litorale</name>
    <dbReference type="NCBI Taxonomy" id="2856519"/>
    <lineage>
        <taxon>Bacteria</taxon>
        <taxon>Pseudomonadati</taxon>
        <taxon>Bacteroidota</taxon>
        <taxon>Flavobacteriia</taxon>
        <taxon>Flavobacteriales</taxon>
        <taxon>Flavobacteriaceae</taxon>
        <taxon>Flavobacterium</taxon>
    </lineage>
</organism>
<feature type="signal peptide" evidence="1">
    <location>
        <begin position="1"/>
        <end position="21"/>
    </location>
</feature>
<evidence type="ECO:0000256" key="1">
    <source>
        <dbReference type="SAM" id="SignalP"/>
    </source>
</evidence>
<dbReference type="Proteomes" id="UP000825381">
    <property type="component" value="Chromosome"/>
</dbReference>
<reference evidence="2 3" key="1">
    <citation type="submission" date="2021-07" db="EMBL/GenBank/DDBJ databases">
        <title>Flavobacterium WSW3-B6 sp.nov, isolated from seaweed.</title>
        <authorList>
            <person name="Muhammad N."/>
            <person name="Ho H."/>
            <person name="Lee Y.-J."/>
            <person name="Nguyen T."/>
            <person name="Ho J."/>
            <person name="Kim S.-G."/>
        </authorList>
    </citation>
    <scope>NUCLEOTIDE SEQUENCE [LARGE SCALE GENOMIC DNA]</scope>
    <source>
        <strain evidence="2 3">WSW3-B6</strain>
    </source>
</reference>
<evidence type="ECO:0008006" key="4">
    <source>
        <dbReference type="Google" id="ProtNLM"/>
    </source>
</evidence>
<protein>
    <recommendedName>
        <fullName evidence="4">Outer membrane protein beta-barrel domain-containing protein</fullName>
    </recommendedName>
</protein>
<keyword evidence="1" id="KW-0732">Signal</keyword>
<gene>
    <name evidence="2" type="ORF">K1I41_01470</name>
</gene>
<dbReference type="RefSeq" id="WP_220640914.1">
    <property type="nucleotide sequence ID" value="NZ_CP080429.1"/>
</dbReference>